<gene>
    <name evidence="2" type="ORF">FGO68_gene11431</name>
</gene>
<keyword evidence="1" id="KW-0812">Transmembrane</keyword>
<evidence type="ECO:0000313" key="2">
    <source>
        <dbReference type="EMBL" id="TNV73527.1"/>
    </source>
</evidence>
<evidence type="ECO:0008006" key="4">
    <source>
        <dbReference type="Google" id="ProtNLM"/>
    </source>
</evidence>
<organism evidence="2 3">
    <name type="scientific">Halteria grandinella</name>
    <dbReference type="NCBI Taxonomy" id="5974"/>
    <lineage>
        <taxon>Eukaryota</taxon>
        <taxon>Sar</taxon>
        <taxon>Alveolata</taxon>
        <taxon>Ciliophora</taxon>
        <taxon>Intramacronucleata</taxon>
        <taxon>Spirotrichea</taxon>
        <taxon>Stichotrichia</taxon>
        <taxon>Sporadotrichida</taxon>
        <taxon>Halteriidae</taxon>
        <taxon>Halteria</taxon>
    </lineage>
</organism>
<proteinExistence type="predicted"/>
<dbReference type="Proteomes" id="UP000785679">
    <property type="component" value="Unassembled WGS sequence"/>
</dbReference>
<dbReference type="AlphaFoldDB" id="A0A8J8NEJ4"/>
<keyword evidence="3" id="KW-1185">Reference proteome</keyword>
<name>A0A8J8NEJ4_HALGN</name>
<comment type="caution">
    <text evidence="2">The sequence shown here is derived from an EMBL/GenBank/DDBJ whole genome shotgun (WGS) entry which is preliminary data.</text>
</comment>
<feature type="transmembrane region" description="Helical" evidence="1">
    <location>
        <begin position="44"/>
        <end position="62"/>
    </location>
</feature>
<sequence length="102" mass="12185">MLIHHHMFTVFIIIRFQTKSIFLQGIESKQALDPNYLLSRSKDIYCVFCISMLKLLFSIIAGHQNIKYMKMLQIQDLKSYRLIFKQDNFQIQITHYILNSVI</sequence>
<dbReference type="EMBL" id="RRYP01018688">
    <property type="protein sequence ID" value="TNV73527.1"/>
    <property type="molecule type" value="Genomic_DNA"/>
</dbReference>
<keyword evidence="1" id="KW-0472">Membrane</keyword>
<keyword evidence="1" id="KW-1133">Transmembrane helix</keyword>
<accession>A0A8J8NEJ4</accession>
<evidence type="ECO:0000256" key="1">
    <source>
        <dbReference type="SAM" id="Phobius"/>
    </source>
</evidence>
<protein>
    <recommendedName>
        <fullName evidence="4">Transmembrane protein</fullName>
    </recommendedName>
</protein>
<evidence type="ECO:0000313" key="3">
    <source>
        <dbReference type="Proteomes" id="UP000785679"/>
    </source>
</evidence>
<reference evidence="2" key="1">
    <citation type="submission" date="2019-06" db="EMBL/GenBank/DDBJ databases">
        <authorList>
            <person name="Zheng W."/>
        </authorList>
    </citation>
    <scope>NUCLEOTIDE SEQUENCE</scope>
    <source>
        <strain evidence="2">QDHG01</strain>
    </source>
</reference>